<dbReference type="CDD" id="cd03468">
    <property type="entry name" value="PolY_like"/>
    <property type="match status" value="1"/>
</dbReference>
<feature type="region of interest" description="Disordered" evidence="2">
    <location>
        <begin position="1"/>
        <end position="20"/>
    </location>
</feature>
<sequence>MAPTAPRPGEAAGPAERVDTAGPVRLEQPVHLEQPIHLEQPVILWHTDPQRGRIVAALCPLAAQVGVRLGMPIAQATDLATMSGAVIEPYDRDADRRALQSLAIELQTELSPQTAVETLQRFKWAGRFRHDPEAILSEIQGVTHLFSEPCEVESTPHQRTTDPERAGELGLLAAAAKILNRQNLCGRIAIADTLGAAWALANHAVSESTRATSPGRPAHQFFIAPPGRTETALETLPCRALRLQGEIVATLDRLGIGTIGNLMRLPRAGLATRLGPALCGRIAEALGEVDEPLIAIAPQCEHSATLELEYPTDATDLIADRISRLIGQATTSLHPLHRGVLRMRCQLELTQHPTLVFETGLFAPTLDQSHLTTLMLGALQGHRLESLVIRITVGVTQHAALSSRQPSIFGPDFAASSHDDWTGQTEAARLIDALSGRLGEDAVRGVRASNDALPENAIIEFPMTAHRINRAVKRSGRGPTARQRSAAAAEQIDAPPPSVQRGFGQGPKTTDLGRRPIELLPDPQPITPIGDGDSGPGSGFPDRFRIRGRVEPVRQHWGPERIETRWWSGPLIRRDYFRIELENGSRLWIYYHLGDGTPAEADMEKRWFLHGRFA</sequence>
<feature type="compositionally biased region" description="Low complexity" evidence="2">
    <location>
        <begin position="1"/>
        <end position="15"/>
    </location>
</feature>
<gene>
    <name evidence="3" type="ORF">Poly21_37610</name>
</gene>
<evidence type="ECO:0000313" key="4">
    <source>
        <dbReference type="Proteomes" id="UP000319908"/>
    </source>
</evidence>
<name>A0A5C6BZ45_9BACT</name>
<evidence type="ECO:0000256" key="1">
    <source>
        <dbReference type="ARBA" id="ARBA00022763"/>
    </source>
</evidence>
<accession>A0A5C6BZ45</accession>
<dbReference type="InterPro" id="IPR043502">
    <property type="entry name" value="DNA/RNA_pol_sf"/>
</dbReference>
<protein>
    <submittedName>
        <fullName evidence="3">DNA polymerase IV</fullName>
    </submittedName>
</protein>
<keyword evidence="4" id="KW-1185">Reference proteome</keyword>
<dbReference type="PANTHER" id="PTHR35369:SF2">
    <property type="entry name" value="BLR3025 PROTEIN"/>
    <property type="match status" value="1"/>
</dbReference>
<keyword evidence="1" id="KW-0227">DNA damage</keyword>
<reference evidence="3 4" key="1">
    <citation type="journal article" date="2020" name="Antonie Van Leeuwenhoek">
        <title>Rhodopirellula heiligendammensis sp. nov., Rhodopirellula pilleata sp. nov., and Rhodopirellula solitaria sp. nov. isolated from natural or artificial marine surfaces in Northern Germany and California, USA, and emended description of the genus Rhodopirellula.</title>
        <authorList>
            <person name="Kallscheuer N."/>
            <person name="Wiegand S."/>
            <person name="Jogler M."/>
            <person name="Boedeker C."/>
            <person name="Peeters S.H."/>
            <person name="Rast P."/>
            <person name="Heuer A."/>
            <person name="Jetten M.S.M."/>
            <person name="Rohde M."/>
            <person name="Jogler C."/>
        </authorList>
    </citation>
    <scope>NUCLEOTIDE SEQUENCE [LARGE SCALE GENOMIC DNA]</scope>
    <source>
        <strain evidence="3 4">Poly21</strain>
    </source>
</reference>
<dbReference type="AlphaFoldDB" id="A0A5C6BZ45"/>
<comment type="caution">
    <text evidence="3">The sequence shown here is derived from an EMBL/GenBank/DDBJ whole genome shotgun (WGS) entry which is preliminary data.</text>
</comment>
<evidence type="ECO:0000256" key="2">
    <source>
        <dbReference type="SAM" id="MobiDB-lite"/>
    </source>
</evidence>
<evidence type="ECO:0000313" key="3">
    <source>
        <dbReference type="EMBL" id="TWU16556.1"/>
    </source>
</evidence>
<feature type="region of interest" description="Disordered" evidence="2">
    <location>
        <begin position="473"/>
        <end position="544"/>
    </location>
</feature>
<dbReference type="EMBL" id="SJPU01000002">
    <property type="protein sequence ID" value="TWU16556.1"/>
    <property type="molecule type" value="Genomic_DNA"/>
</dbReference>
<proteinExistence type="predicted"/>
<dbReference type="Proteomes" id="UP000319908">
    <property type="component" value="Unassembled WGS sequence"/>
</dbReference>
<dbReference type="InterPro" id="IPR050356">
    <property type="entry name" value="SulA_CellDiv_inhibitor"/>
</dbReference>
<organism evidence="3 4">
    <name type="scientific">Allorhodopirellula heiligendammensis</name>
    <dbReference type="NCBI Taxonomy" id="2714739"/>
    <lineage>
        <taxon>Bacteria</taxon>
        <taxon>Pseudomonadati</taxon>
        <taxon>Planctomycetota</taxon>
        <taxon>Planctomycetia</taxon>
        <taxon>Pirellulales</taxon>
        <taxon>Pirellulaceae</taxon>
        <taxon>Allorhodopirellula</taxon>
    </lineage>
</organism>
<dbReference type="GO" id="GO:0006281">
    <property type="term" value="P:DNA repair"/>
    <property type="evidence" value="ECO:0007669"/>
    <property type="project" value="TreeGrafter"/>
</dbReference>
<dbReference type="SUPFAM" id="SSF56672">
    <property type="entry name" value="DNA/RNA polymerases"/>
    <property type="match status" value="1"/>
</dbReference>
<dbReference type="PANTHER" id="PTHR35369">
    <property type="entry name" value="BLR3025 PROTEIN-RELATED"/>
    <property type="match status" value="1"/>
</dbReference>